<name>A0A1M6CK93_9FLAO</name>
<dbReference type="InterPro" id="IPR019282">
    <property type="entry name" value="Glycoamylase-like_cons_dom"/>
</dbReference>
<evidence type="ECO:0000259" key="1">
    <source>
        <dbReference type="Pfam" id="PF10091"/>
    </source>
</evidence>
<dbReference type="InterPro" id="IPR016883">
    <property type="entry name" value="UCP028431"/>
</dbReference>
<keyword evidence="3" id="KW-1185">Reference proteome</keyword>
<sequence length="466" mass="53168">MKKLSLTLIVICTSICFFSCKEKGNNSSNTTEKETPNIKTDSTKLSDEELLDMVQQQTLKYFWDFAEPNSGLGRERYHPDGEYPKNDANIVTTGGSGFGLMGIVVGMERNFINREEAVNRLEKIANFLENTPRYHGAWPHWINGETGNTQKFGSDSQDNGGDIVETSFLAQGFIVVREYLKNGNEKEKAVAKKFDNLWNTIEWSWYTNNKNGIFWHWSPDYKFEKNFMIEGYNECLVTYVMAASSPNHSIKPEVYHEGWARSGNITTDEKAYGIPLILKHNTVGDKGGPLFWAHYSYLGLNPKGLEDKYANYWDLNVNHSKINYEYCQENPNNSKTYSKNSWGITASYTRSNYGTLGYAAHSPDEDRGVVSPTAAVSSLPYTPKESMRAIRYYYTDLNELTWGPAGFYDAFSLDYGKWSAKKYLAIDQGPMIVMIENYRTGLIWDLFMQAPEVQKGLDKLGFSYKK</sequence>
<dbReference type="RefSeq" id="WP_084112812.1">
    <property type="nucleotide sequence ID" value="NZ_FQYY01000003.1"/>
</dbReference>
<dbReference type="Proteomes" id="UP000184225">
    <property type="component" value="Unassembled WGS sequence"/>
</dbReference>
<dbReference type="AlphaFoldDB" id="A0A1M6CK93"/>
<feature type="domain" description="Glycoamylase-like" evidence="1">
    <location>
        <begin position="226"/>
        <end position="450"/>
    </location>
</feature>
<proteinExistence type="predicted"/>
<evidence type="ECO:0000313" key="3">
    <source>
        <dbReference type="Proteomes" id="UP000184225"/>
    </source>
</evidence>
<reference evidence="2 3" key="1">
    <citation type="submission" date="2016-11" db="EMBL/GenBank/DDBJ databases">
        <authorList>
            <person name="Jaros S."/>
            <person name="Januszkiewicz K."/>
            <person name="Wedrychowicz H."/>
        </authorList>
    </citation>
    <scope>NUCLEOTIDE SEQUENCE [LARGE SCALE GENOMIC DNA]</scope>
    <source>
        <strain evidence="2 3">DSM 21425</strain>
    </source>
</reference>
<dbReference type="OrthoDB" id="5937621at2"/>
<organism evidence="2 3">
    <name type="scientific">Mesonia phycicola</name>
    <dbReference type="NCBI Taxonomy" id="579105"/>
    <lineage>
        <taxon>Bacteria</taxon>
        <taxon>Pseudomonadati</taxon>
        <taxon>Bacteroidota</taxon>
        <taxon>Flavobacteriia</taxon>
        <taxon>Flavobacteriales</taxon>
        <taxon>Flavobacteriaceae</taxon>
        <taxon>Mesonia</taxon>
    </lineage>
</organism>
<dbReference type="EMBL" id="FQYY01000003">
    <property type="protein sequence ID" value="SHI61426.1"/>
    <property type="molecule type" value="Genomic_DNA"/>
</dbReference>
<protein>
    <recommendedName>
        <fullName evidence="1">Glycoamylase-like domain-containing protein</fullName>
    </recommendedName>
</protein>
<accession>A0A1M6CK93</accession>
<dbReference type="Pfam" id="PF10091">
    <property type="entry name" value="Glycoamylase"/>
    <property type="match status" value="1"/>
</dbReference>
<gene>
    <name evidence="2" type="ORF">SAMN04488096_10336</name>
</gene>
<dbReference type="PIRSF" id="PIRSF028431">
    <property type="entry name" value="UCP028431"/>
    <property type="match status" value="1"/>
</dbReference>
<dbReference type="Gene3D" id="1.50.10.140">
    <property type="match status" value="1"/>
</dbReference>
<evidence type="ECO:0000313" key="2">
    <source>
        <dbReference type="EMBL" id="SHI61426.1"/>
    </source>
</evidence>
<dbReference type="STRING" id="579105.SAMN04488096_10336"/>